<sequence>MTNAAVDKKPSEPEVEFEMSPIPSNPLGEGRWIRTAAALIIGDEILNGKTVDTNSTYFARFCFERGIELKRIEVIADDEDEIIEASRRMAKNYDFVVTTGGIGPTHDDITYESLAKGFGQPLEHHAETLRRMAELSRNNKLMAQQTEEQRTARFRMALLPASAEALFVTKDLWVPVVRLEGKLCVFPGVPRLFRRLLDSLVPYLPLPPPSARPFRHLIFTTLPESNIAPYLTSLQNRVKDAGVKIGSYPLIRKGVTVSLIGPDEAMVRELGVEVAKELKGEVVTEEQQVGDEMDVDANLPAPGKK</sequence>
<dbReference type="PANTHER" id="PTHR47675">
    <property type="entry name" value="MOLYBDOPTERIN BINDING DOMAIN PROTEIN (AFU_ORTHOLOGUE AFUA_5G11210)"/>
    <property type="match status" value="1"/>
</dbReference>
<feature type="region of interest" description="Disordered" evidence="1">
    <location>
        <begin position="1"/>
        <end position="22"/>
    </location>
</feature>
<dbReference type="EMBL" id="ML170158">
    <property type="protein sequence ID" value="TDL27990.1"/>
    <property type="molecule type" value="Genomic_DNA"/>
</dbReference>
<dbReference type="PANTHER" id="PTHR47675:SF1">
    <property type="entry name" value="MOLYBDOPTERIN BINDING DOMAIN PROTEIN (AFU_ORTHOLOGUE AFUA_5G11210)"/>
    <property type="match status" value="1"/>
</dbReference>
<dbReference type="SUPFAM" id="SSF53218">
    <property type="entry name" value="Molybdenum cofactor biosynthesis proteins"/>
    <property type="match status" value="1"/>
</dbReference>
<dbReference type="Pfam" id="PF24102">
    <property type="entry name" value="FLAD1_M"/>
    <property type="match status" value="1"/>
</dbReference>
<dbReference type="InterPro" id="IPR001453">
    <property type="entry name" value="MoaB/Mog_dom"/>
</dbReference>
<reference evidence="3 4" key="1">
    <citation type="submission" date="2018-06" db="EMBL/GenBank/DDBJ databases">
        <title>A transcriptomic atlas of mushroom development highlights an independent origin of complex multicellularity.</title>
        <authorList>
            <consortium name="DOE Joint Genome Institute"/>
            <person name="Krizsan K."/>
            <person name="Almasi E."/>
            <person name="Merenyi Z."/>
            <person name="Sahu N."/>
            <person name="Viragh M."/>
            <person name="Koszo T."/>
            <person name="Mondo S."/>
            <person name="Kiss B."/>
            <person name="Balint B."/>
            <person name="Kues U."/>
            <person name="Barry K."/>
            <person name="Hegedus J.C."/>
            <person name="Henrissat B."/>
            <person name="Johnson J."/>
            <person name="Lipzen A."/>
            <person name="Ohm R."/>
            <person name="Nagy I."/>
            <person name="Pangilinan J."/>
            <person name="Yan J."/>
            <person name="Xiong Y."/>
            <person name="Grigoriev I.V."/>
            <person name="Hibbett D.S."/>
            <person name="Nagy L.G."/>
        </authorList>
    </citation>
    <scope>NUCLEOTIDE SEQUENCE [LARGE SCALE GENOMIC DNA]</scope>
    <source>
        <strain evidence="3 4">SZMC22713</strain>
    </source>
</reference>
<evidence type="ECO:0000259" key="2">
    <source>
        <dbReference type="SMART" id="SM00852"/>
    </source>
</evidence>
<feature type="region of interest" description="Disordered" evidence="1">
    <location>
        <begin position="285"/>
        <end position="305"/>
    </location>
</feature>
<accession>A0A4Y7QM44</accession>
<dbReference type="Pfam" id="PF00994">
    <property type="entry name" value="MoCF_biosynth"/>
    <property type="match status" value="1"/>
</dbReference>
<dbReference type="OrthoDB" id="448496at2759"/>
<dbReference type="CDD" id="cd00885">
    <property type="entry name" value="cinA"/>
    <property type="match status" value="1"/>
</dbReference>
<proteinExistence type="predicted"/>
<dbReference type="Gene3D" id="3.40.980.10">
    <property type="entry name" value="MoaB/Mog-like domain"/>
    <property type="match status" value="1"/>
</dbReference>
<dbReference type="VEuPathDB" id="FungiDB:BD410DRAFT_761265"/>
<feature type="domain" description="MoaB/Mog" evidence="2">
    <location>
        <begin position="37"/>
        <end position="207"/>
    </location>
</feature>
<dbReference type="AlphaFoldDB" id="A0A4Y7QM44"/>
<keyword evidence="4" id="KW-1185">Reference proteome</keyword>
<organism evidence="3 4">
    <name type="scientific">Rickenella mellea</name>
    <dbReference type="NCBI Taxonomy" id="50990"/>
    <lineage>
        <taxon>Eukaryota</taxon>
        <taxon>Fungi</taxon>
        <taxon>Dikarya</taxon>
        <taxon>Basidiomycota</taxon>
        <taxon>Agaricomycotina</taxon>
        <taxon>Agaricomycetes</taxon>
        <taxon>Hymenochaetales</taxon>
        <taxon>Rickenellaceae</taxon>
        <taxon>Rickenella</taxon>
    </lineage>
</organism>
<dbReference type="STRING" id="50990.A0A4Y7QM44"/>
<dbReference type="SMART" id="SM00852">
    <property type="entry name" value="MoCF_biosynth"/>
    <property type="match status" value="1"/>
</dbReference>
<protein>
    <submittedName>
        <fullName evidence="3">Molybdopterin binding protein</fullName>
    </submittedName>
</protein>
<name>A0A4Y7QM44_9AGAM</name>
<dbReference type="InterPro" id="IPR056596">
    <property type="entry name" value="FLAD1_M"/>
</dbReference>
<dbReference type="InterPro" id="IPR036425">
    <property type="entry name" value="MoaB/Mog-like_dom_sf"/>
</dbReference>
<dbReference type="GO" id="GO:0047884">
    <property type="term" value="F:FAD diphosphatase activity"/>
    <property type="evidence" value="ECO:0007669"/>
    <property type="project" value="TreeGrafter"/>
</dbReference>
<dbReference type="Proteomes" id="UP000294933">
    <property type="component" value="Unassembled WGS sequence"/>
</dbReference>
<feature type="compositionally biased region" description="Basic and acidic residues" evidence="1">
    <location>
        <begin position="1"/>
        <end position="12"/>
    </location>
</feature>
<gene>
    <name evidence="3" type="ORF">BD410DRAFT_761265</name>
</gene>
<evidence type="ECO:0000313" key="3">
    <source>
        <dbReference type="EMBL" id="TDL27990.1"/>
    </source>
</evidence>
<evidence type="ECO:0000256" key="1">
    <source>
        <dbReference type="SAM" id="MobiDB-lite"/>
    </source>
</evidence>
<evidence type="ECO:0000313" key="4">
    <source>
        <dbReference type="Proteomes" id="UP000294933"/>
    </source>
</evidence>
<dbReference type="GO" id="GO:0042726">
    <property type="term" value="P:flavin-containing compound metabolic process"/>
    <property type="evidence" value="ECO:0007669"/>
    <property type="project" value="TreeGrafter"/>
</dbReference>